<organism evidence="2 3">
    <name type="scientific">Dreissena polymorpha</name>
    <name type="common">Zebra mussel</name>
    <name type="synonym">Mytilus polymorpha</name>
    <dbReference type="NCBI Taxonomy" id="45954"/>
    <lineage>
        <taxon>Eukaryota</taxon>
        <taxon>Metazoa</taxon>
        <taxon>Spiralia</taxon>
        <taxon>Lophotrochozoa</taxon>
        <taxon>Mollusca</taxon>
        <taxon>Bivalvia</taxon>
        <taxon>Autobranchia</taxon>
        <taxon>Heteroconchia</taxon>
        <taxon>Euheterodonta</taxon>
        <taxon>Imparidentia</taxon>
        <taxon>Neoheterodontei</taxon>
        <taxon>Myida</taxon>
        <taxon>Dreissenoidea</taxon>
        <taxon>Dreissenidae</taxon>
        <taxon>Dreissena</taxon>
    </lineage>
</organism>
<dbReference type="Proteomes" id="UP000828390">
    <property type="component" value="Unassembled WGS sequence"/>
</dbReference>
<sequence>MRHVPKVWNAIWSDMFIETTFMRYGHGKKEIIGSTFRPETAKVWTLSLHIFSMLEEDEEMSSANLVDTNEQHNEEKQGRINANAKDK</sequence>
<proteinExistence type="predicted"/>
<dbReference type="AlphaFoldDB" id="A0A9D3Y2N8"/>
<comment type="caution">
    <text evidence="2">The sequence shown here is derived from an EMBL/GenBank/DDBJ whole genome shotgun (WGS) entry which is preliminary data.</text>
</comment>
<name>A0A9D3Y2N8_DREPO</name>
<accession>A0A9D3Y2N8</accession>
<feature type="compositionally biased region" description="Basic and acidic residues" evidence="1">
    <location>
        <begin position="69"/>
        <end position="87"/>
    </location>
</feature>
<protein>
    <submittedName>
        <fullName evidence="2">Uncharacterized protein</fullName>
    </submittedName>
</protein>
<gene>
    <name evidence="2" type="ORF">DPMN_194546</name>
</gene>
<dbReference type="EMBL" id="JAIWYP010000019">
    <property type="protein sequence ID" value="KAH3692794.1"/>
    <property type="molecule type" value="Genomic_DNA"/>
</dbReference>
<reference evidence="2" key="1">
    <citation type="journal article" date="2019" name="bioRxiv">
        <title>The Genome of the Zebra Mussel, Dreissena polymorpha: A Resource for Invasive Species Research.</title>
        <authorList>
            <person name="McCartney M.A."/>
            <person name="Auch B."/>
            <person name="Kono T."/>
            <person name="Mallez S."/>
            <person name="Zhang Y."/>
            <person name="Obille A."/>
            <person name="Becker A."/>
            <person name="Abrahante J.E."/>
            <person name="Garbe J."/>
            <person name="Badalamenti J.P."/>
            <person name="Herman A."/>
            <person name="Mangelson H."/>
            <person name="Liachko I."/>
            <person name="Sullivan S."/>
            <person name="Sone E.D."/>
            <person name="Koren S."/>
            <person name="Silverstein K.A.T."/>
            <person name="Beckman K.B."/>
            <person name="Gohl D.M."/>
        </authorList>
    </citation>
    <scope>NUCLEOTIDE SEQUENCE</scope>
    <source>
        <strain evidence="2">Duluth1</strain>
        <tissue evidence="2">Whole animal</tissue>
    </source>
</reference>
<evidence type="ECO:0000313" key="2">
    <source>
        <dbReference type="EMBL" id="KAH3692794.1"/>
    </source>
</evidence>
<reference evidence="2" key="2">
    <citation type="submission" date="2020-11" db="EMBL/GenBank/DDBJ databases">
        <authorList>
            <person name="McCartney M.A."/>
            <person name="Auch B."/>
            <person name="Kono T."/>
            <person name="Mallez S."/>
            <person name="Becker A."/>
            <person name="Gohl D.M."/>
            <person name="Silverstein K.A.T."/>
            <person name="Koren S."/>
            <person name="Bechman K.B."/>
            <person name="Herman A."/>
            <person name="Abrahante J.E."/>
            <person name="Garbe J."/>
        </authorList>
    </citation>
    <scope>NUCLEOTIDE SEQUENCE</scope>
    <source>
        <strain evidence="2">Duluth1</strain>
        <tissue evidence="2">Whole animal</tissue>
    </source>
</reference>
<keyword evidence="3" id="KW-1185">Reference proteome</keyword>
<evidence type="ECO:0000313" key="3">
    <source>
        <dbReference type="Proteomes" id="UP000828390"/>
    </source>
</evidence>
<evidence type="ECO:0000256" key="1">
    <source>
        <dbReference type="SAM" id="MobiDB-lite"/>
    </source>
</evidence>
<feature type="region of interest" description="Disordered" evidence="1">
    <location>
        <begin position="61"/>
        <end position="87"/>
    </location>
</feature>